<dbReference type="CDD" id="cd04301">
    <property type="entry name" value="NAT_SF"/>
    <property type="match status" value="1"/>
</dbReference>
<comment type="caution">
    <text evidence="2">The sequence shown here is derived from an EMBL/GenBank/DDBJ whole genome shotgun (WGS) entry which is preliminary data.</text>
</comment>
<proteinExistence type="predicted"/>
<dbReference type="EMBL" id="VXMH01000066">
    <property type="protein sequence ID" value="MYC95780.1"/>
    <property type="molecule type" value="Genomic_DNA"/>
</dbReference>
<reference evidence="2" key="1">
    <citation type="submission" date="2019-09" db="EMBL/GenBank/DDBJ databases">
        <title>Characterisation of the sponge microbiome using genome-centric metagenomics.</title>
        <authorList>
            <person name="Engelberts J.P."/>
            <person name="Robbins S.J."/>
            <person name="De Goeij J.M."/>
            <person name="Aranda M."/>
            <person name="Bell S.C."/>
            <person name="Webster N.S."/>
        </authorList>
    </citation>
    <scope>NUCLEOTIDE SEQUENCE</scope>
    <source>
        <strain evidence="2">SB0661_bin_32</strain>
    </source>
</reference>
<protein>
    <submittedName>
        <fullName evidence="2">GNAT family N-acetyltransferase</fullName>
    </submittedName>
</protein>
<dbReference type="Gene3D" id="3.40.630.30">
    <property type="match status" value="1"/>
</dbReference>
<dbReference type="PROSITE" id="PS51186">
    <property type="entry name" value="GNAT"/>
    <property type="match status" value="1"/>
</dbReference>
<gene>
    <name evidence="2" type="ORF">F4X14_12520</name>
</gene>
<organism evidence="2">
    <name type="scientific">Caldilineaceae bacterium SB0661_bin_32</name>
    <dbReference type="NCBI Taxonomy" id="2605255"/>
    <lineage>
        <taxon>Bacteria</taxon>
        <taxon>Bacillati</taxon>
        <taxon>Chloroflexota</taxon>
        <taxon>Caldilineae</taxon>
        <taxon>Caldilineales</taxon>
        <taxon>Caldilineaceae</taxon>
    </lineage>
</organism>
<dbReference type="AlphaFoldDB" id="A0A6B1D718"/>
<dbReference type="InterPro" id="IPR051531">
    <property type="entry name" value="N-acetyltransferase"/>
</dbReference>
<dbReference type="PANTHER" id="PTHR43792:SF13">
    <property type="entry name" value="ACETYLTRANSFERASE"/>
    <property type="match status" value="1"/>
</dbReference>
<dbReference type="GO" id="GO:0016747">
    <property type="term" value="F:acyltransferase activity, transferring groups other than amino-acyl groups"/>
    <property type="evidence" value="ECO:0007669"/>
    <property type="project" value="InterPro"/>
</dbReference>
<feature type="domain" description="N-acetyltransferase" evidence="1">
    <location>
        <begin position="16"/>
        <end position="184"/>
    </location>
</feature>
<keyword evidence="2" id="KW-0808">Transferase</keyword>
<dbReference type="InterPro" id="IPR016181">
    <property type="entry name" value="Acyl_CoA_acyltransferase"/>
</dbReference>
<evidence type="ECO:0000313" key="2">
    <source>
        <dbReference type="EMBL" id="MYC95780.1"/>
    </source>
</evidence>
<dbReference type="InterPro" id="IPR000182">
    <property type="entry name" value="GNAT_dom"/>
</dbReference>
<accession>A0A6B1D718</accession>
<name>A0A6B1D718_9CHLR</name>
<evidence type="ECO:0000259" key="1">
    <source>
        <dbReference type="PROSITE" id="PS51186"/>
    </source>
</evidence>
<dbReference type="Pfam" id="PF13302">
    <property type="entry name" value="Acetyltransf_3"/>
    <property type="match status" value="1"/>
</dbReference>
<dbReference type="SUPFAM" id="SSF55729">
    <property type="entry name" value="Acyl-CoA N-acyltransferases (Nat)"/>
    <property type="match status" value="1"/>
</dbReference>
<sequence>MSTIDADFSSASHDFMMIRLETPRLTLMALTVQQMRWQRDDFARLEQTLGLAASGQRLEDELRPIVSRAISQMRRRPHHARWHCQWAAVLKEERRIVGSLAFKGPPNREEAVEIGYGFDPSYHNRGLATEAVGEMVRWALSEDGVETVIAETANMNVASMRVLQKVGFVITSATQRYLYWKVGG</sequence>
<dbReference type="PANTHER" id="PTHR43792">
    <property type="entry name" value="GNAT FAMILY, PUTATIVE (AFU_ORTHOLOGUE AFUA_3G00765)-RELATED-RELATED"/>
    <property type="match status" value="1"/>
</dbReference>